<reference evidence="2" key="1">
    <citation type="journal article" date="2014" name="Front. Microbiol.">
        <title>High frequency of phylogenetically diverse reductive dehalogenase-homologous genes in deep subseafloor sedimentary metagenomes.</title>
        <authorList>
            <person name="Kawai M."/>
            <person name="Futagami T."/>
            <person name="Toyoda A."/>
            <person name="Takaki Y."/>
            <person name="Nishi S."/>
            <person name="Hori S."/>
            <person name="Arai W."/>
            <person name="Tsubouchi T."/>
            <person name="Morono Y."/>
            <person name="Uchiyama I."/>
            <person name="Ito T."/>
            <person name="Fujiyama A."/>
            <person name="Inagaki F."/>
            <person name="Takami H."/>
        </authorList>
    </citation>
    <scope>NUCLEOTIDE SEQUENCE</scope>
    <source>
        <strain evidence="2">Expedition CK06-06</strain>
    </source>
</reference>
<feature type="coiled-coil region" evidence="1">
    <location>
        <begin position="35"/>
        <end position="76"/>
    </location>
</feature>
<comment type="caution">
    <text evidence="2">The sequence shown here is derived from an EMBL/GenBank/DDBJ whole genome shotgun (WGS) entry which is preliminary data.</text>
</comment>
<gene>
    <name evidence="2" type="ORF">S01H1_10451</name>
</gene>
<accession>X0S737</accession>
<proteinExistence type="predicted"/>
<protein>
    <submittedName>
        <fullName evidence="2">Uncharacterized protein</fullName>
    </submittedName>
</protein>
<sequence>DTLSEAEKEARKKLIEHLSKDGTKTYRKETKQNIRAKQKIEYEKQQAEIKKIKEETQSSKREKKEAINLLMNLELEKKRVKPDTNVVLTENKKRKSTYGENKFETPYRDIAERETLIEFDIPVTQSKYLE</sequence>
<dbReference type="AlphaFoldDB" id="X0S737"/>
<evidence type="ECO:0000313" key="2">
    <source>
        <dbReference type="EMBL" id="GAF71752.1"/>
    </source>
</evidence>
<feature type="non-terminal residue" evidence="2">
    <location>
        <position position="1"/>
    </location>
</feature>
<dbReference type="EMBL" id="BARS01005329">
    <property type="protein sequence ID" value="GAF71752.1"/>
    <property type="molecule type" value="Genomic_DNA"/>
</dbReference>
<name>X0S737_9ZZZZ</name>
<keyword evidence="1" id="KW-0175">Coiled coil</keyword>
<evidence type="ECO:0000256" key="1">
    <source>
        <dbReference type="SAM" id="Coils"/>
    </source>
</evidence>
<organism evidence="2">
    <name type="scientific">marine sediment metagenome</name>
    <dbReference type="NCBI Taxonomy" id="412755"/>
    <lineage>
        <taxon>unclassified sequences</taxon>
        <taxon>metagenomes</taxon>
        <taxon>ecological metagenomes</taxon>
    </lineage>
</organism>